<keyword evidence="4" id="KW-1185">Reference proteome</keyword>
<name>A0A4S4MSH3_9APHY</name>
<dbReference type="Proteomes" id="UP000308730">
    <property type="component" value="Unassembled WGS sequence"/>
</dbReference>
<organism evidence="3 4">
    <name type="scientific">Antrodiella citrinella</name>
    <dbReference type="NCBI Taxonomy" id="2447956"/>
    <lineage>
        <taxon>Eukaryota</taxon>
        <taxon>Fungi</taxon>
        <taxon>Dikarya</taxon>
        <taxon>Basidiomycota</taxon>
        <taxon>Agaricomycotina</taxon>
        <taxon>Agaricomycetes</taxon>
        <taxon>Polyporales</taxon>
        <taxon>Steccherinaceae</taxon>
        <taxon>Antrodiella</taxon>
    </lineage>
</organism>
<reference evidence="3 4" key="1">
    <citation type="submission" date="2019-02" db="EMBL/GenBank/DDBJ databases">
        <title>Genome sequencing of the rare red list fungi Antrodiella citrinella (Flaviporus citrinellus).</title>
        <authorList>
            <person name="Buettner E."/>
            <person name="Kellner H."/>
        </authorList>
    </citation>
    <scope>NUCLEOTIDE SEQUENCE [LARGE SCALE GENOMIC DNA]</scope>
    <source>
        <strain evidence="3 4">DSM 108506</strain>
    </source>
</reference>
<evidence type="ECO:0000313" key="3">
    <source>
        <dbReference type="EMBL" id="THH26300.1"/>
    </source>
</evidence>
<comment type="caution">
    <text evidence="3">The sequence shown here is derived from an EMBL/GenBank/DDBJ whole genome shotgun (WGS) entry which is preliminary data.</text>
</comment>
<dbReference type="EMBL" id="SGPM01000368">
    <property type="protein sequence ID" value="THH26300.1"/>
    <property type="molecule type" value="Genomic_DNA"/>
</dbReference>
<feature type="compositionally biased region" description="Basic and acidic residues" evidence="1">
    <location>
        <begin position="265"/>
        <end position="285"/>
    </location>
</feature>
<gene>
    <name evidence="3" type="ORF">EUX98_g7893</name>
</gene>
<evidence type="ECO:0000259" key="2">
    <source>
        <dbReference type="Pfam" id="PF20415"/>
    </source>
</evidence>
<dbReference type="Pfam" id="PF20415">
    <property type="entry name" value="DUF6699"/>
    <property type="match status" value="2"/>
</dbReference>
<evidence type="ECO:0000313" key="4">
    <source>
        <dbReference type="Proteomes" id="UP000308730"/>
    </source>
</evidence>
<dbReference type="AlphaFoldDB" id="A0A4S4MSH3"/>
<dbReference type="InterPro" id="IPR046522">
    <property type="entry name" value="DUF6699"/>
</dbReference>
<sequence length="554" mass="62894">MPKPQVVSSGHYAYNVPGTSVPAFMVSTPYQFPATPSYMPYGMTPQKPINVHRSRVSPVELCPWLIPNPADINMPHIKWDMSLPPTTAKRMSGTGIVTSLTDKFSDGATDPPVRHIEIIIPAGPEEPMGVGALWSNIIIKQDKSITTADIFWAIYDFLHTPLLDHEIEDVKKKLEIARQYSGFPYETLEHARKERGRVSLDISDTSDEEHPQGCYCHRCKHMRHVRIIQPTLKRNEQRDSPSWWTPKKPPRRPSFATSRYVQTPLEDRRRPDSKQDQAIRSHPDSHWSSAGEQFVQRMVRQMMPYEAHPMTGRHPCISMNSADMRAIYAITGGWPLPGRAPSNFRFKWPRKPIPGVPVLLAPTLVVNPFSNSRPLIDWDMSTDPSTATKVSYHGGIFSHNLLDPATLSAPATQPPCSHMTIVASIGSFGSLWSPIRIQKRVVTVQDVLVAVHTFLNTALTDYEVNNIIQIQEGMNLPPNLRLAAFARDRIRRADITTRPKLYCRADCLGVWRWFSGMWFAYTADGHWYLNLGVREKYDYRRPAVHFLSDTSESD</sequence>
<protein>
    <recommendedName>
        <fullName evidence="2">DUF6699 domain-containing protein</fullName>
    </recommendedName>
</protein>
<dbReference type="OrthoDB" id="3241567at2759"/>
<feature type="region of interest" description="Disordered" evidence="1">
    <location>
        <begin position="230"/>
        <end position="291"/>
    </location>
</feature>
<feature type="domain" description="DUF6699" evidence="2">
    <location>
        <begin position="77"/>
        <end position="181"/>
    </location>
</feature>
<accession>A0A4S4MSH3</accession>
<feature type="domain" description="DUF6699" evidence="2">
    <location>
        <begin position="376"/>
        <end position="520"/>
    </location>
</feature>
<proteinExistence type="predicted"/>
<evidence type="ECO:0000256" key="1">
    <source>
        <dbReference type="SAM" id="MobiDB-lite"/>
    </source>
</evidence>